<evidence type="ECO:0000256" key="1">
    <source>
        <dbReference type="ARBA" id="ARBA00004651"/>
    </source>
</evidence>
<dbReference type="PANTHER" id="PTHR33452:SF1">
    <property type="entry name" value="INNER MEMBRANE PROTEIN YPHA-RELATED"/>
    <property type="match status" value="1"/>
</dbReference>
<name>A0AAP4BWC1_9CORY</name>
<gene>
    <name evidence="8" type="ORF">QPX45_05135</name>
    <name evidence="9" type="ORF">QPX54_08895</name>
</gene>
<dbReference type="InterPro" id="IPR051907">
    <property type="entry name" value="DoxX-like_oxidoreductase"/>
</dbReference>
<keyword evidence="3" id="KW-1003">Cell membrane</keyword>
<evidence type="ECO:0000256" key="6">
    <source>
        <dbReference type="ARBA" id="ARBA00023136"/>
    </source>
</evidence>
<evidence type="ECO:0000313" key="9">
    <source>
        <dbReference type="EMBL" id="MDK4326616.1"/>
    </source>
</evidence>
<dbReference type="EMBL" id="JASNVK010000007">
    <property type="protein sequence ID" value="MDK4300634.1"/>
    <property type="molecule type" value="Genomic_DNA"/>
</dbReference>
<keyword evidence="11" id="KW-1185">Reference proteome</keyword>
<evidence type="ECO:0000313" key="11">
    <source>
        <dbReference type="Proteomes" id="UP001243856"/>
    </source>
</evidence>
<keyword evidence="4 7" id="KW-0812">Transmembrane</keyword>
<evidence type="ECO:0000313" key="8">
    <source>
        <dbReference type="EMBL" id="MDK4300634.1"/>
    </source>
</evidence>
<evidence type="ECO:0000313" key="10">
    <source>
        <dbReference type="Proteomes" id="UP001226160"/>
    </source>
</evidence>
<feature type="transmembrane region" description="Helical" evidence="7">
    <location>
        <begin position="39"/>
        <end position="60"/>
    </location>
</feature>
<dbReference type="EMBL" id="JASNVP010000008">
    <property type="protein sequence ID" value="MDK4326616.1"/>
    <property type="molecule type" value="Genomic_DNA"/>
</dbReference>
<evidence type="ECO:0000256" key="2">
    <source>
        <dbReference type="ARBA" id="ARBA00006679"/>
    </source>
</evidence>
<dbReference type="GeneID" id="64189064"/>
<sequence length="136" mass="14538">MHNPAIRDAMLLLVRIVVGIICIIRGLDKLFFRGMDDTIGAYSAAAVPAPAITGWITMLLEIFLGAALVVGILTTFAAGILFFASVALQYFVAEIEFLGENPSYESLLMFVTLLLVIVVFGAGRASVDGVLTRAES</sequence>
<dbReference type="GO" id="GO:0005886">
    <property type="term" value="C:plasma membrane"/>
    <property type="evidence" value="ECO:0007669"/>
    <property type="project" value="UniProtKB-SubCell"/>
</dbReference>
<keyword evidence="5 7" id="KW-1133">Transmembrane helix</keyword>
<accession>A0AAP4BWC1</accession>
<dbReference type="Proteomes" id="UP001243856">
    <property type="component" value="Unassembled WGS sequence"/>
</dbReference>
<dbReference type="AlphaFoldDB" id="A0AAP4BWC1"/>
<protein>
    <submittedName>
        <fullName evidence="9">DoxX family protein</fullName>
    </submittedName>
</protein>
<evidence type="ECO:0000256" key="4">
    <source>
        <dbReference type="ARBA" id="ARBA00022692"/>
    </source>
</evidence>
<comment type="subcellular location">
    <subcellularLocation>
        <location evidence="1">Cell membrane</location>
        <topology evidence="1">Multi-pass membrane protein</topology>
    </subcellularLocation>
</comment>
<dbReference type="PANTHER" id="PTHR33452">
    <property type="entry name" value="OXIDOREDUCTASE CATD-RELATED"/>
    <property type="match status" value="1"/>
</dbReference>
<feature type="transmembrane region" description="Helical" evidence="7">
    <location>
        <begin position="9"/>
        <end position="27"/>
    </location>
</feature>
<feature type="transmembrane region" description="Helical" evidence="7">
    <location>
        <begin position="104"/>
        <end position="123"/>
    </location>
</feature>
<comment type="similarity">
    <text evidence="2">Belongs to the DoxX family.</text>
</comment>
<dbReference type="RefSeq" id="WP_018121229.1">
    <property type="nucleotide sequence ID" value="NZ_CBCRTU010000005.1"/>
</dbReference>
<proteinExistence type="inferred from homology"/>
<dbReference type="Proteomes" id="UP001226160">
    <property type="component" value="Unassembled WGS sequence"/>
</dbReference>
<evidence type="ECO:0000256" key="7">
    <source>
        <dbReference type="SAM" id="Phobius"/>
    </source>
</evidence>
<keyword evidence="6 7" id="KW-0472">Membrane</keyword>
<organism evidence="9 10">
    <name type="scientific">Corynebacterium propinquum</name>
    <dbReference type="NCBI Taxonomy" id="43769"/>
    <lineage>
        <taxon>Bacteria</taxon>
        <taxon>Bacillati</taxon>
        <taxon>Actinomycetota</taxon>
        <taxon>Actinomycetes</taxon>
        <taxon>Mycobacteriales</taxon>
        <taxon>Corynebacteriaceae</taxon>
        <taxon>Corynebacterium</taxon>
    </lineage>
</organism>
<dbReference type="Pfam" id="PF07681">
    <property type="entry name" value="DoxX"/>
    <property type="match status" value="1"/>
</dbReference>
<evidence type="ECO:0000256" key="3">
    <source>
        <dbReference type="ARBA" id="ARBA00022475"/>
    </source>
</evidence>
<reference evidence="9 11" key="1">
    <citation type="submission" date="2023-05" db="EMBL/GenBank/DDBJ databases">
        <title>Metabolic capabilities are highly conserved among human nasal-associated Corynebacterium species in pangenomic analyses.</title>
        <authorList>
            <person name="Tran T.H."/>
            <person name="Roberts A.Q."/>
            <person name="Escapa I.F."/>
            <person name="Gao W."/>
            <person name="Conlan S."/>
            <person name="Kong H."/>
            <person name="Segre J.A."/>
            <person name="Kelly M.S."/>
            <person name="Lemon K.P."/>
        </authorList>
    </citation>
    <scope>NUCLEOTIDE SEQUENCE</scope>
    <source>
        <strain evidence="9">KPL2654</strain>
        <strain evidence="8 11">KPL2811</strain>
    </source>
</reference>
<feature type="transmembrane region" description="Helical" evidence="7">
    <location>
        <begin position="67"/>
        <end position="92"/>
    </location>
</feature>
<comment type="caution">
    <text evidence="9">The sequence shown here is derived from an EMBL/GenBank/DDBJ whole genome shotgun (WGS) entry which is preliminary data.</text>
</comment>
<dbReference type="InterPro" id="IPR032808">
    <property type="entry name" value="DoxX"/>
</dbReference>
<evidence type="ECO:0000256" key="5">
    <source>
        <dbReference type="ARBA" id="ARBA00022989"/>
    </source>
</evidence>